<dbReference type="Pfam" id="PF02810">
    <property type="entry name" value="SEC-C"/>
    <property type="match status" value="1"/>
</dbReference>
<gene>
    <name evidence="1" type="ORF">IAA08_09090</name>
</gene>
<proteinExistence type="predicted"/>
<accession>A0A9D2D3V8</accession>
<evidence type="ECO:0000313" key="1">
    <source>
        <dbReference type="EMBL" id="HIZ08075.1"/>
    </source>
</evidence>
<dbReference type="InterPro" id="IPR004027">
    <property type="entry name" value="SEC_C_motif"/>
</dbReference>
<reference evidence="1" key="2">
    <citation type="submission" date="2021-04" db="EMBL/GenBank/DDBJ databases">
        <authorList>
            <person name="Gilroy R."/>
        </authorList>
    </citation>
    <scope>NUCLEOTIDE SEQUENCE</scope>
    <source>
        <strain evidence="1">CHK192-9172</strain>
    </source>
</reference>
<dbReference type="PANTHER" id="PTHR33747:SF1">
    <property type="entry name" value="ADENYLATE CYCLASE-ASSOCIATED CAP C-TERMINAL DOMAIN-CONTAINING PROTEIN"/>
    <property type="match status" value="1"/>
</dbReference>
<dbReference type="Gene3D" id="3.10.450.50">
    <property type="match status" value="1"/>
</dbReference>
<dbReference type="NCBIfam" id="NF004088">
    <property type="entry name" value="PRK05590.1"/>
    <property type="match status" value="1"/>
</dbReference>
<evidence type="ECO:0000313" key="2">
    <source>
        <dbReference type="Proteomes" id="UP000824024"/>
    </source>
</evidence>
<name>A0A9D2D3V8_9FIRM</name>
<sequence length="166" mass="19224">MALLEQWQAIAYNEKADRGELQKFWTRYFALEKGVYEKLLSNPDEVVEGTVKELAERFDLELMAMVGFLDGINDSLITPNPIDTMEEDTVVSLAFDKEKLYKNMVDAKADWLYELPQWNDIFTEEKRKQLYREQKNAGTVRKGKKVGRNDPCPCGSGKKYKHCCGR</sequence>
<dbReference type="PANTHER" id="PTHR33747">
    <property type="entry name" value="UPF0225 PROTEIN SCO1677"/>
    <property type="match status" value="1"/>
</dbReference>
<dbReference type="AlphaFoldDB" id="A0A9D2D3V8"/>
<reference evidence="1" key="1">
    <citation type="journal article" date="2021" name="PeerJ">
        <title>Extensive microbial diversity within the chicken gut microbiome revealed by metagenomics and culture.</title>
        <authorList>
            <person name="Gilroy R."/>
            <person name="Ravi A."/>
            <person name="Getino M."/>
            <person name="Pursley I."/>
            <person name="Horton D.L."/>
            <person name="Alikhan N.F."/>
            <person name="Baker D."/>
            <person name="Gharbi K."/>
            <person name="Hall N."/>
            <person name="Watson M."/>
            <person name="Adriaenssens E.M."/>
            <person name="Foster-Nyarko E."/>
            <person name="Jarju S."/>
            <person name="Secka A."/>
            <person name="Antonio M."/>
            <person name="Oren A."/>
            <person name="Chaudhuri R.R."/>
            <person name="La Ragione R."/>
            <person name="Hildebrand F."/>
            <person name="Pallen M.J."/>
        </authorList>
    </citation>
    <scope>NUCLEOTIDE SEQUENCE</scope>
    <source>
        <strain evidence="1">CHK192-9172</strain>
    </source>
</reference>
<dbReference type="SUPFAM" id="SSF103642">
    <property type="entry name" value="Sec-C motif"/>
    <property type="match status" value="1"/>
</dbReference>
<organism evidence="1 2">
    <name type="scientific">Candidatus Eubacterium avistercoris</name>
    <dbReference type="NCBI Taxonomy" id="2838567"/>
    <lineage>
        <taxon>Bacteria</taxon>
        <taxon>Bacillati</taxon>
        <taxon>Bacillota</taxon>
        <taxon>Clostridia</taxon>
        <taxon>Eubacteriales</taxon>
        <taxon>Eubacteriaceae</taxon>
        <taxon>Eubacterium</taxon>
    </lineage>
</organism>
<dbReference type="Proteomes" id="UP000824024">
    <property type="component" value="Unassembled WGS sequence"/>
</dbReference>
<dbReference type="EMBL" id="DXCH01000251">
    <property type="protein sequence ID" value="HIZ08075.1"/>
    <property type="molecule type" value="Genomic_DNA"/>
</dbReference>
<protein>
    <submittedName>
        <fullName evidence="1">SEC-C domain-containing protein</fullName>
    </submittedName>
</protein>
<comment type="caution">
    <text evidence="1">The sequence shown here is derived from an EMBL/GenBank/DDBJ whole genome shotgun (WGS) entry which is preliminary data.</text>
</comment>